<dbReference type="EMBL" id="QGNW01000087">
    <property type="protein sequence ID" value="RVW99498.1"/>
    <property type="molecule type" value="Genomic_DNA"/>
</dbReference>
<accession>A0A438IS06</accession>
<dbReference type="InterPro" id="IPR002068">
    <property type="entry name" value="A-crystallin/Hsp20_dom"/>
</dbReference>
<dbReference type="PROSITE" id="PS01031">
    <property type="entry name" value="SHSP"/>
    <property type="match status" value="1"/>
</dbReference>
<comment type="similarity">
    <text evidence="3 4">Belongs to the small heat shock protein (HSP20) family.</text>
</comment>
<evidence type="ECO:0000256" key="3">
    <source>
        <dbReference type="PROSITE-ProRule" id="PRU00285"/>
    </source>
</evidence>
<dbReference type="Proteomes" id="UP000288805">
    <property type="component" value="Unassembled WGS sequence"/>
</dbReference>
<evidence type="ECO:0000313" key="7">
    <source>
        <dbReference type="EMBL" id="RVW99498.1"/>
    </source>
</evidence>
<evidence type="ECO:0000259" key="6">
    <source>
        <dbReference type="PROSITE" id="PS01031"/>
    </source>
</evidence>
<dbReference type="Pfam" id="PF00011">
    <property type="entry name" value="HSP20"/>
    <property type="match status" value="1"/>
</dbReference>
<gene>
    <name evidence="7" type="primary">HSP23.6_1</name>
    <name evidence="7" type="ORF">CK203_038512</name>
</gene>
<feature type="region of interest" description="Disordered" evidence="5">
    <location>
        <begin position="142"/>
        <end position="162"/>
    </location>
</feature>
<dbReference type="SUPFAM" id="SSF49764">
    <property type="entry name" value="HSP20-like chaperones"/>
    <property type="match status" value="1"/>
</dbReference>
<keyword evidence="1" id="KW-0809">Transit peptide</keyword>
<feature type="domain" description="SHSP" evidence="6">
    <location>
        <begin position="98"/>
        <end position="208"/>
    </location>
</feature>
<reference evidence="7 8" key="1">
    <citation type="journal article" date="2018" name="PLoS Genet.">
        <title>Population sequencing reveals clonal diversity and ancestral inbreeding in the grapevine cultivar Chardonnay.</title>
        <authorList>
            <person name="Roach M.J."/>
            <person name="Johnson D.L."/>
            <person name="Bohlmann J."/>
            <person name="van Vuuren H.J."/>
            <person name="Jones S.J."/>
            <person name="Pretorius I.S."/>
            <person name="Schmidt S.A."/>
            <person name="Borneman A.R."/>
        </authorList>
    </citation>
    <scope>NUCLEOTIDE SEQUENCE [LARGE SCALE GENOMIC DNA]</scope>
    <source>
        <strain evidence="8">cv. Chardonnay</strain>
        <tissue evidence="7">Leaf</tissue>
    </source>
</reference>
<evidence type="ECO:0000256" key="1">
    <source>
        <dbReference type="ARBA" id="ARBA00022946"/>
    </source>
</evidence>
<sequence length="208" mass="23720">MASSLALRSLLSKSLRPNFRALATAPSVSRSFNTNAIRDYDDDERRLDVDRLSDRSFSRRGDFAPSAFSDVFDPFSPTRSLSQVLNLMDHFMDNPFLSTSRGMGTGIRRSWDVKETDDALHLRVDMPGLSKEDVKVSVEQNTLTIQGEEKNETEDEESRRRYSSRIDLPEKLYKTGEIKAEMNKGVLKIVVPKLKEEERTDVINVKVE</sequence>
<dbReference type="InterPro" id="IPR044656">
    <property type="entry name" value="HSP14.7/HSP23.5/HSP23.6-like"/>
</dbReference>
<dbReference type="AlphaFoldDB" id="A0A438IS06"/>
<evidence type="ECO:0000313" key="8">
    <source>
        <dbReference type="Proteomes" id="UP000288805"/>
    </source>
</evidence>
<dbReference type="Gene3D" id="2.60.40.790">
    <property type="match status" value="1"/>
</dbReference>
<protein>
    <submittedName>
        <fullName evidence="7">23.6 kDa heat shock protein, mitochondrial</fullName>
    </submittedName>
</protein>
<evidence type="ECO:0000256" key="2">
    <source>
        <dbReference type="ARBA" id="ARBA00023016"/>
    </source>
</evidence>
<comment type="caution">
    <text evidence="7">The sequence shown here is derived from an EMBL/GenBank/DDBJ whole genome shotgun (WGS) entry which is preliminary data.</text>
</comment>
<dbReference type="InterPro" id="IPR008978">
    <property type="entry name" value="HSP20-like_chaperone"/>
</dbReference>
<name>A0A438IS06_VITVI</name>
<dbReference type="PANTHER" id="PTHR46991">
    <property type="entry name" value="23.5 KDA HEAT SHOCK PROTEIN, MITOCHONDRIAL"/>
    <property type="match status" value="1"/>
</dbReference>
<organism evidence="7 8">
    <name type="scientific">Vitis vinifera</name>
    <name type="common">Grape</name>
    <dbReference type="NCBI Taxonomy" id="29760"/>
    <lineage>
        <taxon>Eukaryota</taxon>
        <taxon>Viridiplantae</taxon>
        <taxon>Streptophyta</taxon>
        <taxon>Embryophyta</taxon>
        <taxon>Tracheophyta</taxon>
        <taxon>Spermatophyta</taxon>
        <taxon>Magnoliopsida</taxon>
        <taxon>eudicotyledons</taxon>
        <taxon>Gunneridae</taxon>
        <taxon>Pentapetalae</taxon>
        <taxon>rosids</taxon>
        <taxon>Vitales</taxon>
        <taxon>Vitaceae</taxon>
        <taxon>Viteae</taxon>
        <taxon>Vitis</taxon>
    </lineage>
</organism>
<evidence type="ECO:0000256" key="5">
    <source>
        <dbReference type="SAM" id="MobiDB-lite"/>
    </source>
</evidence>
<dbReference type="CDD" id="cd06464">
    <property type="entry name" value="ACD_sHsps-like"/>
    <property type="match status" value="1"/>
</dbReference>
<evidence type="ECO:0000256" key="4">
    <source>
        <dbReference type="RuleBase" id="RU003616"/>
    </source>
</evidence>
<dbReference type="PANTHER" id="PTHR46991:SF11">
    <property type="entry name" value="SMALL HEAT SHOCK PROTEIN HSPF"/>
    <property type="match status" value="1"/>
</dbReference>
<proteinExistence type="inferred from homology"/>
<keyword evidence="2 7" id="KW-0346">Stress response</keyword>